<proteinExistence type="predicted"/>
<dbReference type="Gene3D" id="2.40.50.140">
    <property type="entry name" value="Nucleic acid-binding proteins"/>
    <property type="match status" value="1"/>
</dbReference>
<sequence length="72" mass="8134">MIGEVREWHDEQGWGVLTAPGLDSPVWAHFSAIEAEGYRTLAAGARVEFTYEDVTWQDGYTKRAVRVHALQT</sequence>
<organism evidence="2 3">
    <name type="scientific">Allokutzneria oryzae</name>
    <dbReference type="NCBI Taxonomy" id="1378989"/>
    <lineage>
        <taxon>Bacteria</taxon>
        <taxon>Bacillati</taxon>
        <taxon>Actinomycetota</taxon>
        <taxon>Actinomycetes</taxon>
        <taxon>Pseudonocardiales</taxon>
        <taxon>Pseudonocardiaceae</taxon>
        <taxon>Allokutzneria</taxon>
    </lineage>
</organism>
<dbReference type="EMBL" id="JBHLZU010000017">
    <property type="protein sequence ID" value="MFB9906034.1"/>
    <property type="molecule type" value="Genomic_DNA"/>
</dbReference>
<dbReference type="SUPFAM" id="SSF50249">
    <property type="entry name" value="Nucleic acid-binding proteins"/>
    <property type="match status" value="1"/>
</dbReference>
<comment type="caution">
    <text evidence="2">The sequence shown here is derived from an EMBL/GenBank/DDBJ whole genome shotgun (WGS) entry which is preliminary data.</text>
</comment>
<dbReference type="PIRSF" id="PIRSF002599">
    <property type="entry name" value="Cold_shock_A"/>
    <property type="match status" value="1"/>
</dbReference>
<protein>
    <submittedName>
        <fullName evidence="2">Cold-shock protein</fullName>
    </submittedName>
</protein>
<evidence type="ECO:0000259" key="1">
    <source>
        <dbReference type="PROSITE" id="PS51857"/>
    </source>
</evidence>
<keyword evidence="3" id="KW-1185">Reference proteome</keyword>
<gene>
    <name evidence="2" type="ORF">ACFFQA_19025</name>
</gene>
<dbReference type="Pfam" id="PF00313">
    <property type="entry name" value="CSD"/>
    <property type="match status" value="1"/>
</dbReference>
<reference evidence="2 3" key="1">
    <citation type="submission" date="2024-09" db="EMBL/GenBank/DDBJ databases">
        <authorList>
            <person name="Sun Q."/>
            <person name="Mori K."/>
        </authorList>
    </citation>
    <scope>NUCLEOTIDE SEQUENCE [LARGE SCALE GENOMIC DNA]</scope>
    <source>
        <strain evidence="2 3">TBRC 7907</strain>
    </source>
</reference>
<name>A0ABV6A190_9PSEU</name>
<evidence type="ECO:0000313" key="3">
    <source>
        <dbReference type="Proteomes" id="UP001589693"/>
    </source>
</evidence>
<dbReference type="PROSITE" id="PS51857">
    <property type="entry name" value="CSD_2"/>
    <property type="match status" value="1"/>
</dbReference>
<dbReference type="InterPro" id="IPR012340">
    <property type="entry name" value="NA-bd_OB-fold"/>
</dbReference>
<evidence type="ECO:0000313" key="2">
    <source>
        <dbReference type="EMBL" id="MFB9906034.1"/>
    </source>
</evidence>
<feature type="domain" description="CSD" evidence="1">
    <location>
        <begin position="1"/>
        <end position="69"/>
    </location>
</feature>
<dbReference type="RefSeq" id="WP_377853661.1">
    <property type="nucleotide sequence ID" value="NZ_JBHLZU010000017.1"/>
</dbReference>
<dbReference type="Proteomes" id="UP001589693">
    <property type="component" value="Unassembled WGS sequence"/>
</dbReference>
<accession>A0ABV6A190</accession>
<dbReference type="InterPro" id="IPR002059">
    <property type="entry name" value="CSP_DNA-bd"/>
</dbReference>
<dbReference type="InterPro" id="IPR012156">
    <property type="entry name" value="Cold_shock_CspA"/>
</dbReference>